<keyword evidence="3" id="KW-0444">Lipid biosynthesis</keyword>
<keyword evidence="12" id="KW-1185">Reference proteome</keyword>
<gene>
    <name evidence="11" type="ORF">AFUS01_LOCUS37594</name>
</gene>
<dbReference type="EMBL" id="CAJVCH010544189">
    <property type="protein sequence ID" value="CAG7827618.1"/>
    <property type="molecule type" value="Genomic_DNA"/>
</dbReference>
<proteinExistence type="inferred from homology"/>
<dbReference type="Proteomes" id="UP000708208">
    <property type="component" value="Unassembled WGS sequence"/>
</dbReference>
<evidence type="ECO:0008006" key="13">
    <source>
        <dbReference type="Google" id="ProtNLM"/>
    </source>
</evidence>
<keyword evidence="6" id="KW-1133">Transmembrane helix</keyword>
<organism evidence="11 12">
    <name type="scientific">Allacma fusca</name>
    <dbReference type="NCBI Taxonomy" id="39272"/>
    <lineage>
        <taxon>Eukaryota</taxon>
        <taxon>Metazoa</taxon>
        <taxon>Ecdysozoa</taxon>
        <taxon>Arthropoda</taxon>
        <taxon>Hexapoda</taxon>
        <taxon>Collembola</taxon>
        <taxon>Symphypleona</taxon>
        <taxon>Sminthuridae</taxon>
        <taxon>Allacma</taxon>
    </lineage>
</organism>
<evidence type="ECO:0000313" key="11">
    <source>
        <dbReference type="EMBL" id="CAG7827618.1"/>
    </source>
</evidence>
<evidence type="ECO:0000256" key="9">
    <source>
        <dbReference type="ARBA" id="ARBA00023136"/>
    </source>
</evidence>
<dbReference type="InterPro" id="IPR015876">
    <property type="entry name" value="Acyl-CoA_DS"/>
</dbReference>
<evidence type="ECO:0000313" key="12">
    <source>
        <dbReference type="Proteomes" id="UP000708208"/>
    </source>
</evidence>
<comment type="caution">
    <text evidence="11">The sequence shown here is derived from an EMBL/GenBank/DDBJ whole genome shotgun (WGS) entry which is preliminary data.</text>
</comment>
<evidence type="ECO:0000256" key="3">
    <source>
        <dbReference type="ARBA" id="ARBA00022516"/>
    </source>
</evidence>
<keyword evidence="4" id="KW-0812">Transmembrane</keyword>
<dbReference type="AlphaFoldDB" id="A0A8J2L7M6"/>
<evidence type="ECO:0000256" key="7">
    <source>
        <dbReference type="ARBA" id="ARBA00023002"/>
    </source>
</evidence>
<evidence type="ECO:0000256" key="8">
    <source>
        <dbReference type="ARBA" id="ARBA00023098"/>
    </source>
</evidence>
<dbReference type="GO" id="GO:0004768">
    <property type="term" value="F:stearoyl-CoA 9-desaturase activity"/>
    <property type="evidence" value="ECO:0007669"/>
    <property type="project" value="TreeGrafter"/>
</dbReference>
<name>A0A8J2L7M6_9HEXA</name>
<evidence type="ECO:0000256" key="1">
    <source>
        <dbReference type="ARBA" id="ARBA00004141"/>
    </source>
</evidence>
<dbReference type="GO" id="GO:0005789">
    <property type="term" value="C:endoplasmic reticulum membrane"/>
    <property type="evidence" value="ECO:0007669"/>
    <property type="project" value="TreeGrafter"/>
</dbReference>
<dbReference type="OrthoDB" id="10260134at2759"/>
<dbReference type="PANTHER" id="PTHR11351:SF31">
    <property type="entry name" value="DESATURASE 1, ISOFORM A-RELATED"/>
    <property type="match status" value="1"/>
</dbReference>
<evidence type="ECO:0000256" key="2">
    <source>
        <dbReference type="ARBA" id="ARBA00009295"/>
    </source>
</evidence>
<evidence type="ECO:0000256" key="4">
    <source>
        <dbReference type="ARBA" id="ARBA00022692"/>
    </source>
</evidence>
<keyword evidence="5" id="KW-0276">Fatty acid metabolism</keyword>
<dbReference type="GO" id="GO:0006636">
    <property type="term" value="P:unsaturated fatty acid biosynthetic process"/>
    <property type="evidence" value="ECO:0007669"/>
    <property type="project" value="TreeGrafter"/>
</dbReference>
<keyword evidence="7" id="KW-0560">Oxidoreductase</keyword>
<dbReference type="PANTHER" id="PTHR11351">
    <property type="entry name" value="ACYL-COA DESATURASE"/>
    <property type="match status" value="1"/>
</dbReference>
<feature type="non-terminal residue" evidence="11">
    <location>
        <position position="1"/>
    </location>
</feature>
<protein>
    <recommendedName>
        <fullName evidence="13">Fatty acid desaturase domain-containing protein</fullName>
    </recommendedName>
</protein>
<evidence type="ECO:0000256" key="6">
    <source>
        <dbReference type="ARBA" id="ARBA00022989"/>
    </source>
</evidence>
<sequence length="158" mass="18027">TCLRLSPRAPSGLIALVALAGCLGAGTCKPLNFHIRRATTPFKILMATLFAFAGQQSLWLWSAWHRIHHKFSDTDRDPHNSRRGFFYSHMGWILTYDHKTFLENLGQIDISDLESDPVVMFHKKYYGPLHMILRLTCGEIINLMTVQLDLWTTSGLLI</sequence>
<reference evidence="11" key="1">
    <citation type="submission" date="2021-06" db="EMBL/GenBank/DDBJ databases">
        <authorList>
            <person name="Hodson N. C."/>
            <person name="Mongue J. A."/>
            <person name="Jaron S. K."/>
        </authorList>
    </citation>
    <scope>NUCLEOTIDE SEQUENCE</scope>
</reference>
<evidence type="ECO:0000256" key="5">
    <source>
        <dbReference type="ARBA" id="ARBA00022832"/>
    </source>
</evidence>
<comment type="subcellular location">
    <subcellularLocation>
        <location evidence="1">Membrane</location>
        <topology evidence="1">Multi-pass membrane protein</topology>
    </subcellularLocation>
</comment>
<comment type="similarity">
    <text evidence="2">Belongs to the fatty acid desaturase type 1 family.</text>
</comment>
<evidence type="ECO:0000256" key="10">
    <source>
        <dbReference type="ARBA" id="ARBA00023160"/>
    </source>
</evidence>
<keyword evidence="8" id="KW-0443">Lipid metabolism</keyword>
<accession>A0A8J2L7M6</accession>
<keyword evidence="9" id="KW-0472">Membrane</keyword>
<keyword evidence="10" id="KW-0275">Fatty acid biosynthesis</keyword>
<dbReference type="GO" id="GO:0005506">
    <property type="term" value="F:iron ion binding"/>
    <property type="evidence" value="ECO:0007669"/>
    <property type="project" value="TreeGrafter"/>
</dbReference>